<dbReference type="InterPro" id="IPR005182">
    <property type="entry name" value="YdbS-like_PH"/>
</dbReference>
<feature type="domain" description="YdbS-like PH" evidence="2">
    <location>
        <begin position="402"/>
        <end position="481"/>
    </location>
</feature>
<dbReference type="PIRSF" id="PIRSF026631">
    <property type="entry name" value="UCP026631"/>
    <property type="match status" value="1"/>
</dbReference>
<evidence type="ECO:0000313" key="3">
    <source>
        <dbReference type="EMBL" id="XDK32596.1"/>
    </source>
</evidence>
<feature type="transmembrane region" description="Helical" evidence="1">
    <location>
        <begin position="39"/>
        <end position="62"/>
    </location>
</feature>
<dbReference type="AlphaFoldDB" id="A0AB39HJX8"/>
<dbReference type="Pfam" id="PF03703">
    <property type="entry name" value="bPH_2"/>
    <property type="match status" value="3"/>
</dbReference>
<keyword evidence="1" id="KW-0472">Membrane</keyword>
<gene>
    <name evidence="3" type="ORF">AB4Y30_16560</name>
</gene>
<feature type="domain" description="YdbS-like PH" evidence="2">
    <location>
        <begin position="263"/>
        <end position="314"/>
    </location>
</feature>
<dbReference type="EMBL" id="CP162599">
    <property type="protein sequence ID" value="XDK32596.1"/>
    <property type="molecule type" value="Genomic_DNA"/>
</dbReference>
<feature type="transmembrane region" description="Helical" evidence="1">
    <location>
        <begin position="225"/>
        <end position="249"/>
    </location>
</feature>
<feature type="transmembrane region" description="Helical" evidence="1">
    <location>
        <begin position="359"/>
        <end position="379"/>
    </location>
</feature>
<evidence type="ECO:0000256" key="1">
    <source>
        <dbReference type="SAM" id="Phobius"/>
    </source>
</evidence>
<reference evidence="3" key="1">
    <citation type="submission" date="2024-07" db="EMBL/GenBank/DDBJ databases">
        <title>Halotolerant mesophilic bacterium Ornithinibacillus sp. 4-3, sp. nov., isolated from soil.</title>
        <authorList>
            <person name="Sidarenka A.V."/>
            <person name="Guliayeva D.E."/>
            <person name="Leanovich S.I."/>
            <person name="Hileuskaya K.S."/>
            <person name="Akhremchuk A.E."/>
            <person name="Sikolenko M.A."/>
            <person name="Valentovich L.N."/>
        </authorList>
    </citation>
    <scope>NUCLEOTIDE SEQUENCE</scope>
    <source>
        <strain evidence="3">4-3</strain>
    </source>
</reference>
<organism evidence="3">
    <name type="scientific">Ornithinibacillus sp. 4-3</name>
    <dbReference type="NCBI Taxonomy" id="3231488"/>
    <lineage>
        <taxon>Bacteria</taxon>
        <taxon>Bacillati</taxon>
        <taxon>Bacillota</taxon>
        <taxon>Bacilli</taxon>
        <taxon>Bacillales</taxon>
        <taxon>Bacillaceae</taxon>
        <taxon>Ornithinibacillus</taxon>
    </lineage>
</organism>
<dbReference type="PANTHER" id="PTHR34473">
    <property type="entry name" value="UPF0699 TRANSMEMBRANE PROTEIN YDBS"/>
    <property type="match status" value="1"/>
</dbReference>
<keyword evidence="1" id="KW-1133">Transmembrane helix</keyword>
<sequence length="491" mass="57239">MKLDIRFHPLYMVVSMINLLKGAFIPFILLFIIQLGNQSFIWVAGRYVFVAYIVFSLIRIFLIWRTTTYRLEEDAFILKKGIFSKTRTTITYRRIQNIQRSTSAFHKLLGITSLQFSTAAASSASSVIDIEAISRQEADELEDFVKDLIGDLQSEELAESELEENAVKQKPTQKIYFEATKKQMIKASFTSLRIFIIFPILAFIINQGSELFQMEDVFEEWFELIIASYILLAIVIIILLLLSVVIGMLTTYLQYGRFIISSDEERIYIHRGILSEKSFTIQKKKVQGLKIKQNILKRLLKLSEIRLVNIAQQDEEEASEATNSLYPFLENKEGKRLIKQILPRYFVEPSLQKLPKAAFYTHLIQVPYLFILAVIAYFIWSFSFWWAIAVLVYTMIARILQYLFTRYALEGEFIVYKTGVWSVEAYVTRRNNVMEVSVTQNIFQRLFSLATIQISMRAKPAEIISIEHVPITFAQDVLHWYEQREVQLVEE</sequence>
<dbReference type="RefSeq" id="WP_368653284.1">
    <property type="nucleotide sequence ID" value="NZ_CP162599.1"/>
</dbReference>
<evidence type="ECO:0000259" key="2">
    <source>
        <dbReference type="Pfam" id="PF03703"/>
    </source>
</evidence>
<protein>
    <submittedName>
        <fullName evidence="3">PH domain-containing protein</fullName>
    </submittedName>
</protein>
<feature type="transmembrane region" description="Helical" evidence="1">
    <location>
        <begin position="184"/>
        <end position="205"/>
    </location>
</feature>
<feature type="transmembrane region" description="Helical" evidence="1">
    <location>
        <begin position="12"/>
        <end position="33"/>
    </location>
</feature>
<accession>A0AB39HJX8</accession>
<keyword evidence="1" id="KW-0812">Transmembrane</keyword>
<dbReference type="InterPro" id="IPR014529">
    <property type="entry name" value="UCP026631"/>
</dbReference>
<dbReference type="PANTHER" id="PTHR34473:SF2">
    <property type="entry name" value="UPF0699 TRANSMEMBRANE PROTEIN YDBT"/>
    <property type="match status" value="1"/>
</dbReference>
<name>A0AB39HJX8_9BACI</name>
<proteinExistence type="predicted"/>
<feature type="domain" description="YdbS-like PH" evidence="2">
    <location>
        <begin position="64"/>
        <end position="144"/>
    </location>
</feature>